<name>A0A9X6NJF0_HYPEX</name>
<proteinExistence type="predicted"/>
<reference evidence="2" key="1">
    <citation type="submission" date="2017-01" db="EMBL/GenBank/DDBJ databases">
        <title>Comparative genomics of anhydrobiosis in the tardigrade Hypsibius dujardini.</title>
        <authorList>
            <person name="Yoshida Y."/>
            <person name="Koutsovoulos G."/>
            <person name="Laetsch D."/>
            <person name="Stevens L."/>
            <person name="Kumar S."/>
            <person name="Horikawa D."/>
            <person name="Ishino K."/>
            <person name="Komine S."/>
            <person name="Tomita M."/>
            <person name="Blaxter M."/>
            <person name="Arakawa K."/>
        </authorList>
    </citation>
    <scope>NUCLEOTIDE SEQUENCE [LARGE SCALE GENOMIC DNA]</scope>
    <source>
        <strain evidence="2">Z151</strain>
    </source>
</reference>
<organism evidence="1 2">
    <name type="scientific">Hypsibius exemplaris</name>
    <name type="common">Freshwater tardigrade</name>
    <dbReference type="NCBI Taxonomy" id="2072580"/>
    <lineage>
        <taxon>Eukaryota</taxon>
        <taxon>Metazoa</taxon>
        <taxon>Ecdysozoa</taxon>
        <taxon>Tardigrada</taxon>
        <taxon>Eutardigrada</taxon>
        <taxon>Parachela</taxon>
        <taxon>Hypsibioidea</taxon>
        <taxon>Hypsibiidae</taxon>
        <taxon>Hypsibius</taxon>
    </lineage>
</organism>
<sequence>MNVGMDEAGWRNCCFLGNEQFATKEAKNGLICFSRRSYDDVTQKHQILWETTNRSPFRPVVLDEIIKRVRPAEPPPHVSAKLVGLRNGQEASPLQGKFSELGAWGFASQP</sequence>
<evidence type="ECO:0000313" key="1">
    <source>
        <dbReference type="EMBL" id="OWA53678.1"/>
    </source>
</evidence>
<comment type="caution">
    <text evidence="1">The sequence shown here is derived from an EMBL/GenBank/DDBJ whole genome shotgun (WGS) entry which is preliminary data.</text>
</comment>
<dbReference type="Proteomes" id="UP000192578">
    <property type="component" value="Unassembled WGS sequence"/>
</dbReference>
<accession>A0A9X6NJF0</accession>
<dbReference type="AlphaFoldDB" id="A0A9X6NJF0"/>
<keyword evidence="2" id="KW-1185">Reference proteome</keyword>
<evidence type="ECO:0000313" key="2">
    <source>
        <dbReference type="Proteomes" id="UP000192578"/>
    </source>
</evidence>
<dbReference type="EMBL" id="MTYJ01000338">
    <property type="protein sequence ID" value="OWA53678.1"/>
    <property type="molecule type" value="Genomic_DNA"/>
</dbReference>
<gene>
    <name evidence="1" type="ORF">BV898_18099</name>
</gene>
<protein>
    <submittedName>
        <fullName evidence="1">Uncharacterized protein</fullName>
    </submittedName>
</protein>